<accession>A0A8H7M8K5</accession>
<sequence length="124" mass="13932">MTPLSCLDPVEDHAPMPMAANRLSDFRAWLHKQVEMLAALLSVSGLTIRLVGALHKLSCRLDNKASFRPDSVQFTALQYLAIWFSIASRIIEDRLFQLGQHLGIKRLQVTQLSVLPAMALNHQQ</sequence>
<name>A0A8H7M8K5_9AGAM</name>
<evidence type="ECO:0000313" key="1">
    <source>
        <dbReference type="EMBL" id="KAF8760087.1"/>
    </source>
</evidence>
<evidence type="ECO:0000313" key="2">
    <source>
        <dbReference type="Proteomes" id="UP000614334"/>
    </source>
</evidence>
<dbReference type="EMBL" id="JACYCF010000002">
    <property type="protein sequence ID" value="KAF8760087.1"/>
    <property type="molecule type" value="Genomic_DNA"/>
</dbReference>
<dbReference type="AlphaFoldDB" id="A0A8H7M8K5"/>
<organism evidence="1 2">
    <name type="scientific">Rhizoctonia solani</name>
    <dbReference type="NCBI Taxonomy" id="456999"/>
    <lineage>
        <taxon>Eukaryota</taxon>
        <taxon>Fungi</taxon>
        <taxon>Dikarya</taxon>
        <taxon>Basidiomycota</taxon>
        <taxon>Agaricomycotina</taxon>
        <taxon>Agaricomycetes</taxon>
        <taxon>Cantharellales</taxon>
        <taxon>Ceratobasidiaceae</taxon>
        <taxon>Rhizoctonia</taxon>
    </lineage>
</organism>
<reference evidence="1" key="1">
    <citation type="submission" date="2020-09" db="EMBL/GenBank/DDBJ databases">
        <title>Comparative genome analyses of four rice-infecting Rhizoctonia solani isolates reveal extensive enrichment of homogalacturonan modification genes.</title>
        <authorList>
            <person name="Lee D.-Y."/>
            <person name="Jeon J."/>
            <person name="Kim K.-T."/>
            <person name="Cheong K."/>
            <person name="Song H."/>
            <person name="Choi G."/>
            <person name="Ko J."/>
            <person name="Opiyo S.O."/>
            <person name="Zuo S."/>
            <person name="Madhav S."/>
            <person name="Lee Y.-H."/>
            <person name="Wang G.-L."/>
        </authorList>
    </citation>
    <scope>NUCLEOTIDE SEQUENCE</scope>
    <source>
        <strain evidence="1">AG1-IA B2</strain>
    </source>
</reference>
<proteinExistence type="predicted"/>
<dbReference type="Proteomes" id="UP000614334">
    <property type="component" value="Unassembled WGS sequence"/>
</dbReference>
<comment type="caution">
    <text evidence="1">The sequence shown here is derived from an EMBL/GenBank/DDBJ whole genome shotgun (WGS) entry which is preliminary data.</text>
</comment>
<protein>
    <submittedName>
        <fullName evidence="1">Uncharacterized protein</fullName>
    </submittedName>
</protein>
<gene>
    <name evidence="1" type="ORF">RHS01_01706</name>
</gene>